<accession>A0AA39MCG8</accession>
<evidence type="ECO:0000256" key="2">
    <source>
        <dbReference type="SAM" id="SignalP"/>
    </source>
</evidence>
<gene>
    <name evidence="3" type="ORF">QR680_010915</name>
</gene>
<evidence type="ECO:0000313" key="4">
    <source>
        <dbReference type="Proteomes" id="UP001175271"/>
    </source>
</evidence>
<protein>
    <submittedName>
        <fullName evidence="3">Uncharacterized protein</fullName>
    </submittedName>
</protein>
<reference evidence="3" key="1">
    <citation type="submission" date="2023-06" db="EMBL/GenBank/DDBJ databases">
        <title>Genomic analysis of the entomopathogenic nematode Steinernema hermaphroditum.</title>
        <authorList>
            <person name="Schwarz E.M."/>
            <person name="Heppert J.K."/>
            <person name="Baniya A."/>
            <person name="Schwartz H.T."/>
            <person name="Tan C.-H."/>
            <person name="Antoshechkin I."/>
            <person name="Sternberg P.W."/>
            <person name="Goodrich-Blair H."/>
            <person name="Dillman A.R."/>
        </authorList>
    </citation>
    <scope>NUCLEOTIDE SEQUENCE</scope>
    <source>
        <strain evidence="3">PS9179</strain>
        <tissue evidence="3">Whole animal</tissue>
    </source>
</reference>
<evidence type="ECO:0000256" key="1">
    <source>
        <dbReference type="SAM" id="Phobius"/>
    </source>
</evidence>
<dbReference type="Proteomes" id="UP001175271">
    <property type="component" value="Unassembled WGS sequence"/>
</dbReference>
<dbReference type="Pfam" id="PF10853">
    <property type="entry name" value="DUF2650"/>
    <property type="match status" value="1"/>
</dbReference>
<dbReference type="PANTHER" id="PTHR34149:SF2">
    <property type="entry name" value="PROTEIN CBG11905"/>
    <property type="match status" value="1"/>
</dbReference>
<organism evidence="3 4">
    <name type="scientific">Steinernema hermaphroditum</name>
    <dbReference type="NCBI Taxonomy" id="289476"/>
    <lineage>
        <taxon>Eukaryota</taxon>
        <taxon>Metazoa</taxon>
        <taxon>Ecdysozoa</taxon>
        <taxon>Nematoda</taxon>
        <taxon>Chromadorea</taxon>
        <taxon>Rhabditida</taxon>
        <taxon>Tylenchina</taxon>
        <taxon>Panagrolaimomorpha</taxon>
        <taxon>Strongyloidoidea</taxon>
        <taxon>Steinernematidae</taxon>
        <taxon>Steinernema</taxon>
    </lineage>
</organism>
<dbReference type="PANTHER" id="PTHR34149">
    <property type="entry name" value="PROTEIN CBG11905-RELATED"/>
    <property type="match status" value="1"/>
</dbReference>
<keyword evidence="1" id="KW-1133">Transmembrane helix</keyword>
<dbReference type="InterPro" id="IPR022559">
    <property type="entry name" value="SUP-1-like"/>
</dbReference>
<evidence type="ECO:0000313" key="3">
    <source>
        <dbReference type="EMBL" id="KAK0428629.1"/>
    </source>
</evidence>
<sequence>MRSAVVVALIAVVTLAAAPVAAESLFDKVNQLEIFTIKSSSMGCPLPFVGPRCPEHNFLFYHTCCSQLKHNTDILPNDCCFRLQDWVVATFILLLVLTIAGIVINLLRCMFCAR</sequence>
<comment type="caution">
    <text evidence="3">The sequence shown here is derived from an EMBL/GenBank/DDBJ whole genome shotgun (WGS) entry which is preliminary data.</text>
</comment>
<keyword evidence="1" id="KW-0812">Transmembrane</keyword>
<feature type="signal peptide" evidence="2">
    <location>
        <begin position="1"/>
        <end position="22"/>
    </location>
</feature>
<feature type="chain" id="PRO_5041225924" evidence="2">
    <location>
        <begin position="23"/>
        <end position="114"/>
    </location>
</feature>
<keyword evidence="1" id="KW-0472">Membrane</keyword>
<name>A0AA39MCG8_9BILA</name>
<dbReference type="EMBL" id="JAUCMV010000001">
    <property type="protein sequence ID" value="KAK0428629.1"/>
    <property type="molecule type" value="Genomic_DNA"/>
</dbReference>
<feature type="transmembrane region" description="Helical" evidence="1">
    <location>
        <begin position="86"/>
        <end position="107"/>
    </location>
</feature>
<dbReference type="AlphaFoldDB" id="A0AA39MCG8"/>
<keyword evidence="4" id="KW-1185">Reference proteome</keyword>
<keyword evidence="2" id="KW-0732">Signal</keyword>
<proteinExistence type="predicted"/>